<dbReference type="InterPro" id="IPR016159">
    <property type="entry name" value="Cullin_repeat-like_dom_sf"/>
</dbReference>
<organism evidence="8 9">
    <name type="scientific">Rhodosorus marinus</name>
    <dbReference type="NCBI Taxonomy" id="101924"/>
    <lineage>
        <taxon>Eukaryota</taxon>
        <taxon>Rhodophyta</taxon>
        <taxon>Stylonematophyceae</taxon>
        <taxon>Stylonematales</taxon>
        <taxon>Stylonemataceae</taxon>
        <taxon>Rhodosorus</taxon>
    </lineage>
</organism>
<dbReference type="InterPro" id="IPR016157">
    <property type="entry name" value="Cullin_CS"/>
</dbReference>
<dbReference type="InterPro" id="IPR019559">
    <property type="entry name" value="Cullin_neddylation_domain"/>
</dbReference>
<protein>
    <recommendedName>
        <fullName evidence="7">Cullin family profile domain-containing protein</fullName>
    </recommendedName>
</protein>
<dbReference type="Gene3D" id="3.30.230.130">
    <property type="entry name" value="Cullin, Chain C, Domain 2"/>
    <property type="match status" value="1"/>
</dbReference>
<dbReference type="InterPro" id="IPR016158">
    <property type="entry name" value="Cullin_homology"/>
</dbReference>
<dbReference type="FunFam" id="1.20.1310.10:FF:000002">
    <property type="entry name" value="cullin-3 isoform X1"/>
    <property type="match status" value="1"/>
</dbReference>
<sequence>MESPGSRMGQNPAQARTSSKKLLIRPFSTPPQMPDEYFNQTWENELLGAIRAIQDKQPVRFSYEELYRKVEDLCRGNKTTQLVAKLEAECEKHIAKQLKDLEDSTLSQEDFLASIDRIWEDYFSELLTIRSIFLFLDRKYVIHTTYEKNLFDMGVQVFVKRFTASTKVMDTSIKGIVSLIDKDRMGEVIDKSLFKRLLTMFASTKLNTSQLEQSILTVSTDYFRVKSLENLQENDIVTYLRYVERQMSLESERISCLHQSTRRALSVVLEKNLLVNHLSSILAKGFDQLCDETRVEDLKLLNRLFGVADLHDGCEAYSMLRDSFGEYVREKVDQIVSNPEQDDSMVPNLLDFMEKRKVLCEEAFENNEAIADFSKQTMEKQINKRPNKPAEYVAKHIDHILKAGNKKYSEDELTSTLDKLIVLFRRIQGKDIFEAFYERDLAKRLLFDRSASLDLENSMISKLKVECGASFTRKLEGMFKDVDLSTDIMHSFRENRRSAGALGDIELKVNVLTTGFWPSMAKEELKLPRELNDCQETFTTFYLESHKSRVLRWQYGNGSCVLSATFPKRRHLLSVSLYQTLILLLFNKVETLTYKEILAATGLSESELKRALLSLACGRHRVILKQPKGKVVDEDDSFVYNSGFEKPLVHLKINSIQAQSTPEEKLETTETVFKERVHHIDLAIVRIMKMRQMMTHSRLITELLEQLKFPHPIPLLKKRIEYLIENLYIERDPTNQQKYKYLA</sequence>
<comment type="similarity">
    <text evidence="1 4 5">Belongs to the cullin family.</text>
</comment>
<accession>A0AAV8UR67</accession>
<keyword evidence="2" id="KW-1017">Isopeptide bond</keyword>
<dbReference type="InterPro" id="IPR036317">
    <property type="entry name" value="Cullin_homology_sf"/>
</dbReference>
<reference evidence="8 9" key="1">
    <citation type="journal article" date="2023" name="Nat. Commun.">
        <title>Origin of minicircular mitochondrial genomes in red algae.</title>
        <authorList>
            <person name="Lee Y."/>
            <person name="Cho C.H."/>
            <person name="Lee Y.M."/>
            <person name="Park S.I."/>
            <person name="Yang J.H."/>
            <person name="West J.A."/>
            <person name="Bhattacharya D."/>
            <person name="Yoon H.S."/>
        </authorList>
    </citation>
    <scope>NUCLEOTIDE SEQUENCE [LARGE SCALE GENOMIC DNA]</scope>
    <source>
        <strain evidence="8 9">CCMP1338</strain>
        <tissue evidence="8">Whole cell</tissue>
    </source>
</reference>
<keyword evidence="3" id="KW-0832">Ubl conjugation</keyword>
<dbReference type="GO" id="GO:0031625">
    <property type="term" value="F:ubiquitin protein ligase binding"/>
    <property type="evidence" value="ECO:0007669"/>
    <property type="project" value="InterPro"/>
</dbReference>
<dbReference type="SMART" id="SM00884">
    <property type="entry name" value="Cullin_Nedd8"/>
    <property type="match status" value="1"/>
</dbReference>
<name>A0AAV8UR67_9RHOD</name>
<evidence type="ECO:0000256" key="1">
    <source>
        <dbReference type="ARBA" id="ARBA00006019"/>
    </source>
</evidence>
<dbReference type="Gene3D" id="1.20.1310.10">
    <property type="entry name" value="Cullin Repeats"/>
    <property type="match status" value="4"/>
</dbReference>
<dbReference type="FunFam" id="1.20.1310.10:FF:000035">
    <property type="entry name" value="Ubiquitin ligase subunit CulD, putative"/>
    <property type="match status" value="1"/>
</dbReference>
<dbReference type="InterPro" id="IPR059120">
    <property type="entry name" value="Cullin-like_AB"/>
</dbReference>
<dbReference type="InterPro" id="IPR036388">
    <property type="entry name" value="WH-like_DNA-bd_sf"/>
</dbReference>
<dbReference type="PROSITE" id="PS50069">
    <property type="entry name" value="CULLIN_2"/>
    <property type="match status" value="1"/>
</dbReference>
<dbReference type="InterPro" id="IPR036390">
    <property type="entry name" value="WH_DNA-bd_sf"/>
</dbReference>
<dbReference type="SUPFAM" id="SSF46785">
    <property type="entry name" value="Winged helix' DNA-binding domain"/>
    <property type="match status" value="1"/>
</dbReference>
<dbReference type="Pfam" id="PF10557">
    <property type="entry name" value="Cullin_Nedd8"/>
    <property type="match status" value="1"/>
</dbReference>
<dbReference type="PANTHER" id="PTHR11932">
    <property type="entry name" value="CULLIN"/>
    <property type="match status" value="1"/>
</dbReference>
<dbReference type="InterPro" id="IPR045093">
    <property type="entry name" value="Cullin"/>
</dbReference>
<feature type="region of interest" description="Disordered" evidence="6">
    <location>
        <begin position="1"/>
        <end position="35"/>
    </location>
</feature>
<dbReference type="Gene3D" id="1.10.10.10">
    <property type="entry name" value="Winged helix-like DNA-binding domain superfamily/Winged helix DNA-binding domain"/>
    <property type="match status" value="1"/>
</dbReference>
<dbReference type="GO" id="GO:0006511">
    <property type="term" value="P:ubiquitin-dependent protein catabolic process"/>
    <property type="evidence" value="ECO:0007669"/>
    <property type="project" value="InterPro"/>
</dbReference>
<dbReference type="EMBL" id="JAMWBK010000005">
    <property type="protein sequence ID" value="KAJ8905040.1"/>
    <property type="molecule type" value="Genomic_DNA"/>
</dbReference>
<comment type="caution">
    <text evidence="8">The sequence shown here is derived from an EMBL/GenBank/DDBJ whole genome shotgun (WGS) entry which is preliminary data.</text>
</comment>
<evidence type="ECO:0000259" key="7">
    <source>
        <dbReference type="PROSITE" id="PS50069"/>
    </source>
</evidence>
<dbReference type="Pfam" id="PF00888">
    <property type="entry name" value="Cullin"/>
    <property type="match status" value="1"/>
</dbReference>
<proteinExistence type="inferred from homology"/>
<evidence type="ECO:0000313" key="9">
    <source>
        <dbReference type="Proteomes" id="UP001157974"/>
    </source>
</evidence>
<feature type="compositionally biased region" description="Polar residues" evidence="6">
    <location>
        <begin position="8"/>
        <end position="17"/>
    </location>
</feature>
<evidence type="ECO:0000256" key="4">
    <source>
        <dbReference type="PROSITE-ProRule" id="PRU00330"/>
    </source>
</evidence>
<dbReference type="Pfam" id="PF26557">
    <property type="entry name" value="Cullin_AB"/>
    <property type="match status" value="1"/>
</dbReference>
<dbReference type="Proteomes" id="UP001157974">
    <property type="component" value="Unassembled WGS sequence"/>
</dbReference>
<feature type="domain" description="Cullin family profile" evidence="7">
    <location>
        <begin position="388"/>
        <end position="616"/>
    </location>
</feature>
<dbReference type="PROSITE" id="PS01256">
    <property type="entry name" value="CULLIN_1"/>
    <property type="match status" value="1"/>
</dbReference>
<gene>
    <name evidence="8" type="ORF">NDN08_001552</name>
</gene>
<evidence type="ECO:0000313" key="8">
    <source>
        <dbReference type="EMBL" id="KAJ8905040.1"/>
    </source>
</evidence>
<keyword evidence="9" id="KW-1185">Reference proteome</keyword>
<evidence type="ECO:0000256" key="3">
    <source>
        <dbReference type="ARBA" id="ARBA00022843"/>
    </source>
</evidence>
<evidence type="ECO:0000256" key="2">
    <source>
        <dbReference type="ARBA" id="ARBA00022499"/>
    </source>
</evidence>
<dbReference type="AlphaFoldDB" id="A0AAV8UR67"/>
<dbReference type="SMART" id="SM00182">
    <property type="entry name" value="CULLIN"/>
    <property type="match status" value="1"/>
</dbReference>
<dbReference type="SUPFAM" id="SSF75632">
    <property type="entry name" value="Cullin homology domain"/>
    <property type="match status" value="1"/>
</dbReference>
<dbReference type="GO" id="GO:0031461">
    <property type="term" value="C:cullin-RING ubiquitin ligase complex"/>
    <property type="evidence" value="ECO:0007669"/>
    <property type="project" value="InterPro"/>
</dbReference>
<dbReference type="SUPFAM" id="SSF74788">
    <property type="entry name" value="Cullin repeat-like"/>
    <property type="match status" value="1"/>
</dbReference>
<evidence type="ECO:0000256" key="6">
    <source>
        <dbReference type="SAM" id="MobiDB-lite"/>
    </source>
</evidence>
<evidence type="ECO:0000256" key="5">
    <source>
        <dbReference type="RuleBase" id="RU003829"/>
    </source>
</evidence>
<dbReference type="InterPro" id="IPR001373">
    <property type="entry name" value="Cullin_N"/>
</dbReference>